<dbReference type="KEGG" id="dgr:6565750"/>
<sequence>MPSTTMRQQLMLLLIAAMALQLSQAFLLKLPKLEDLAEKLDGKQQKEALKKLDFLNLFTEKKENEMEKIKQFFEDKKLKQLEFFEGIKEKETAKLEEKISKKSSKKQKPKTTTECYSDHYTSKPTYAEHSYEERYKKQDEEEEDEEEEIQQPKKIVKEKPCACNTKSGYSAYNGYAPTAYDVRENYEDGIRYFT</sequence>
<name>B4JMR2_DROGR</name>
<keyword evidence="4" id="KW-1185">Reference proteome</keyword>
<accession>B4JMR2</accession>
<gene>
    <name evidence="3" type="primary">Dgri\GH24676</name>
    <name evidence="3" type="ORF">Dgri_GH24676</name>
</gene>
<protein>
    <submittedName>
        <fullName evidence="3">GH24676</fullName>
    </submittedName>
</protein>
<feature type="compositionally biased region" description="Acidic residues" evidence="1">
    <location>
        <begin position="140"/>
        <end position="149"/>
    </location>
</feature>
<dbReference type="Proteomes" id="UP000001070">
    <property type="component" value="Unassembled WGS sequence"/>
</dbReference>
<dbReference type="OrthoDB" id="7871473at2759"/>
<feature type="signal peptide" evidence="2">
    <location>
        <begin position="1"/>
        <end position="25"/>
    </location>
</feature>
<feature type="chain" id="PRO_5002809590" evidence="2">
    <location>
        <begin position="26"/>
        <end position="194"/>
    </location>
</feature>
<reference evidence="3 4" key="1">
    <citation type="journal article" date="2007" name="Nature">
        <title>Evolution of genes and genomes on the Drosophila phylogeny.</title>
        <authorList>
            <consortium name="Drosophila 12 Genomes Consortium"/>
            <person name="Clark A.G."/>
            <person name="Eisen M.B."/>
            <person name="Smith D.R."/>
            <person name="Bergman C.M."/>
            <person name="Oliver B."/>
            <person name="Markow T.A."/>
            <person name="Kaufman T.C."/>
            <person name="Kellis M."/>
            <person name="Gelbart W."/>
            <person name="Iyer V.N."/>
            <person name="Pollard D.A."/>
            <person name="Sackton T.B."/>
            <person name="Larracuente A.M."/>
            <person name="Singh N.D."/>
            <person name="Abad J.P."/>
            <person name="Abt D.N."/>
            <person name="Adryan B."/>
            <person name="Aguade M."/>
            <person name="Akashi H."/>
            <person name="Anderson W.W."/>
            <person name="Aquadro C.F."/>
            <person name="Ardell D.H."/>
            <person name="Arguello R."/>
            <person name="Artieri C.G."/>
            <person name="Barbash D.A."/>
            <person name="Barker D."/>
            <person name="Barsanti P."/>
            <person name="Batterham P."/>
            <person name="Batzoglou S."/>
            <person name="Begun D."/>
            <person name="Bhutkar A."/>
            <person name="Blanco E."/>
            <person name="Bosak S.A."/>
            <person name="Bradley R.K."/>
            <person name="Brand A.D."/>
            <person name="Brent M.R."/>
            <person name="Brooks A.N."/>
            <person name="Brown R.H."/>
            <person name="Butlin R.K."/>
            <person name="Caggese C."/>
            <person name="Calvi B.R."/>
            <person name="Bernardo de Carvalho A."/>
            <person name="Caspi A."/>
            <person name="Castrezana S."/>
            <person name="Celniker S.E."/>
            <person name="Chang J.L."/>
            <person name="Chapple C."/>
            <person name="Chatterji S."/>
            <person name="Chinwalla A."/>
            <person name="Civetta A."/>
            <person name="Clifton S.W."/>
            <person name="Comeron J.M."/>
            <person name="Costello J.C."/>
            <person name="Coyne J.A."/>
            <person name="Daub J."/>
            <person name="David R.G."/>
            <person name="Delcher A.L."/>
            <person name="Delehaunty K."/>
            <person name="Do C.B."/>
            <person name="Ebling H."/>
            <person name="Edwards K."/>
            <person name="Eickbush T."/>
            <person name="Evans J.D."/>
            <person name="Filipski A."/>
            <person name="Findeiss S."/>
            <person name="Freyhult E."/>
            <person name="Fulton L."/>
            <person name="Fulton R."/>
            <person name="Garcia A.C."/>
            <person name="Gardiner A."/>
            <person name="Garfield D.A."/>
            <person name="Garvin B.E."/>
            <person name="Gibson G."/>
            <person name="Gilbert D."/>
            <person name="Gnerre S."/>
            <person name="Godfrey J."/>
            <person name="Good R."/>
            <person name="Gotea V."/>
            <person name="Gravely B."/>
            <person name="Greenberg A.J."/>
            <person name="Griffiths-Jones S."/>
            <person name="Gross S."/>
            <person name="Guigo R."/>
            <person name="Gustafson E.A."/>
            <person name="Haerty W."/>
            <person name="Hahn M.W."/>
            <person name="Halligan D.L."/>
            <person name="Halpern A.L."/>
            <person name="Halter G.M."/>
            <person name="Han M.V."/>
            <person name="Heger A."/>
            <person name="Hillier L."/>
            <person name="Hinrichs A.S."/>
            <person name="Holmes I."/>
            <person name="Hoskins R.A."/>
            <person name="Hubisz M.J."/>
            <person name="Hultmark D."/>
            <person name="Huntley M.A."/>
            <person name="Jaffe D.B."/>
            <person name="Jagadeeshan S."/>
            <person name="Jeck W.R."/>
            <person name="Johnson J."/>
            <person name="Jones C.D."/>
            <person name="Jordan W.C."/>
            <person name="Karpen G.H."/>
            <person name="Kataoka E."/>
            <person name="Keightley P.D."/>
            <person name="Kheradpour P."/>
            <person name="Kirkness E.F."/>
            <person name="Koerich L.B."/>
            <person name="Kristiansen K."/>
            <person name="Kudrna D."/>
            <person name="Kulathinal R.J."/>
            <person name="Kumar S."/>
            <person name="Kwok R."/>
            <person name="Lander E."/>
            <person name="Langley C.H."/>
            <person name="Lapoint R."/>
            <person name="Lazzaro B.P."/>
            <person name="Lee S.J."/>
            <person name="Levesque L."/>
            <person name="Li R."/>
            <person name="Lin C.F."/>
            <person name="Lin M.F."/>
            <person name="Lindblad-Toh K."/>
            <person name="Llopart A."/>
            <person name="Long M."/>
            <person name="Low L."/>
            <person name="Lozovsky E."/>
            <person name="Lu J."/>
            <person name="Luo M."/>
            <person name="Machado C.A."/>
            <person name="Makalowski W."/>
            <person name="Marzo M."/>
            <person name="Matsuda M."/>
            <person name="Matzkin L."/>
            <person name="McAllister B."/>
            <person name="McBride C.S."/>
            <person name="McKernan B."/>
            <person name="McKernan K."/>
            <person name="Mendez-Lago M."/>
            <person name="Minx P."/>
            <person name="Mollenhauer M.U."/>
            <person name="Montooth K."/>
            <person name="Mount S.M."/>
            <person name="Mu X."/>
            <person name="Myers E."/>
            <person name="Negre B."/>
            <person name="Newfeld S."/>
            <person name="Nielsen R."/>
            <person name="Noor M.A."/>
            <person name="O'Grady P."/>
            <person name="Pachter L."/>
            <person name="Papaceit M."/>
            <person name="Parisi M.J."/>
            <person name="Parisi M."/>
            <person name="Parts L."/>
            <person name="Pedersen J.S."/>
            <person name="Pesole G."/>
            <person name="Phillippy A.M."/>
            <person name="Ponting C.P."/>
            <person name="Pop M."/>
            <person name="Porcelli D."/>
            <person name="Powell J.R."/>
            <person name="Prohaska S."/>
            <person name="Pruitt K."/>
            <person name="Puig M."/>
            <person name="Quesneville H."/>
            <person name="Ram K.R."/>
            <person name="Rand D."/>
            <person name="Rasmussen M.D."/>
            <person name="Reed L.K."/>
            <person name="Reenan R."/>
            <person name="Reily A."/>
            <person name="Remington K.A."/>
            <person name="Rieger T.T."/>
            <person name="Ritchie M.G."/>
            <person name="Robin C."/>
            <person name="Rogers Y.H."/>
            <person name="Rohde C."/>
            <person name="Rozas J."/>
            <person name="Rubenfield M.J."/>
            <person name="Ruiz A."/>
            <person name="Russo S."/>
            <person name="Salzberg S.L."/>
            <person name="Sanchez-Gracia A."/>
            <person name="Saranga D.J."/>
            <person name="Sato H."/>
            <person name="Schaeffer S.W."/>
            <person name="Schatz M.C."/>
            <person name="Schlenke T."/>
            <person name="Schwartz R."/>
            <person name="Segarra C."/>
            <person name="Singh R.S."/>
            <person name="Sirot L."/>
            <person name="Sirota M."/>
            <person name="Sisneros N.B."/>
            <person name="Smith C.D."/>
            <person name="Smith T.F."/>
            <person name="Spieth J."/>
            <person name="Stage D.E."/>
            <person name="Stark A."/>
            <person name="Stephan W."/>
            <person name="Strausberg R.L."/>
            <person name="Strempel S."/>
            <person name="Sturgill D."/>
            <person name="Sutton G."/>
            <person name="Sutton G.G."/>
            <person name="Tao W."/>
            <person name="Teichmann S."/>
            <person name="Tobari Y.N."/>
            <person name="Tomimura Y."/>
            <person name="Tsolas J.M."/>
            <person name="Valente V.L."/>
            <person name="Venter E."/>
            <person name="Venter J.C."/>
            <person name="Vicario S."/>
            <person name="Vieira F.G."/>
            <person name="Vilella A.J."/>
            <person name="Villasante A."/>
            <person name="Walenz B."/>
            <person name="Wang J."/>
            <person name="Wasserman M."/>
            <person name="Watts T."/>
            <person name="Wilson D."/>
            <person name="Wilson R.K."/>
            <person name="Wing R.A."/>
            <person name="Wolfner M.F."/>
            <person name="Wong A."/>
            <person name="Wong G.K."/>
            <person name="Wu C.I."/>
            <person name="Wu G."/>
            <person name="Yamamoto D."/>
            <person name="Yang H.P."/>
            <person name="Yang S.P."/>
            <person name="Yorke J.A."/>
            <person name="Yoshida K."/>
            <person name="Zdobnov E."/>
            <person name="Zhang P."/>
            <person name="Zhang Y."/>
            <person name="Zimin A.V."/>
            <person name="Baldwin J."/>
            <person name="Abdouelleil A."/>
            <person name="Abdulkadir J."/>
            <person name="Abebe A."/>
            <person name="Abera B."/>
            <person name="Abreu J."/>
            <person name="Acer S.C."/>
            <person name="Aftuck L."/>
            <person name="Alexander A."/>
            <person name="An P."/>
            <person name="Anderson E."/>
            <person name="Anderson S."/>
            <person name="Arachi H."/>
            <person name="Azer M."/>
            <person name="Bachantsang P."/>
            <person name="Barry A."/>
            <person name="Bayul T."/>
            <person name="Berlin A."/>
            <person name="Bessette D."/>
            <person name="Bloom T."/>
            <person name="Blye J."/>
            <person name="Boguslavskiy L."/>
            <person name="Bonnet C."/>
            <person name="Boukhgalter B."/>
            <person name="Bourzgui I."/>
            <person name="Brown A."/>
            <person name="Cahill P."/>
            <person name="Channer S."/>
            <person name="Cheshatsang Y."/>
            <person name="Chuda L."/>
            <person name="Citroen M."/>
            <person name="Collymore A."/>
            <person name="Cooke P."/>
            <person name="Costello M."/>
            <person name="D'Aco K."/>
            <person name="Daza R."/>
            <person name="De Haan G."/>
            <person name="DeGray S."/>
            <person name="DeMaso C."/>
            <person name="Dhargay N."/>
            <person name="Dooley K."/>
            <person name="Dooley E."/>
            <person name="Doricent M."/>
            <person name="Dorje P."/>
            <person name="Dorjee K."/>
            <person name="Dupes A."/>
            <person name="Elong R."/>
            <person name="Falk J."/>
            <person name="Farina A."/>
            <person name="Faro S."/>
            <person name="Ferguson D."/>
            <person name="Fisher S."/>
            <person name="Foley C.D."/>
            <person name="Franke A."/>
            <person name="Friedrich D."/>
            <person name="Gadbois L."/>
            <person name="Gearin G."/>
            <person name="Gearin C.R."/>
            <person name="Giannoukos G."/>
            <person name="Goode T."/>
            <person name="Graham J."/>
            <person name="Grandbois E."/>
            <person name="Grewal S."/>
            <person name="Gyaltsen K."/>
            <person name="Hafez N."/>
            <person name="Hagos B."/>
            <person name="Hall J."/>
            <person name="Henson C."/>
            <person name="Hollinger A."/>
            <person name="Honan T."/>
            <person name="Huard M.D."/>
            <person name="Hughes L."/>
            <person name="Hurhula B."/>
            <person name="Husby M.E."/>
            <person name="Kamat A."/>
            <person name="Kanga B."/>
            <person name="Kashin S."/>
            <person name="Khazanovich D."/>
            <person name="Kisner P."/>
            <person name="Lance K."/>
            <person name="Lara M."/>
            <person name="Lee W."/>
            <person name="Lennon N."/>
            <person name="Letendre F."/>
            <person name="LeVine R."/>
            <person name="Lipovsky A."/>
            <person name="Liu X."/>
            <person name="Liu J."/>
            <person name="Liu S."/>
            <person name="Lokyitsang T."/>
            <person name="Lokyitsang Y."/>
            <person name="Lubonja R."/>
            <person name="Lui A."/>
            <person name="MacDonald P."/>
            <person name="Magnisalis V."/>
            <person name="Maru K."/>
            <person name="Matthews C."/>
            <person name="McCusker W."/>
            <person name="McDonough S."/>
            <person name="Mehta T."/>
            <person name="Meldrim J."/>
            <person name="Meneus L."/>
            <person name="Mihai O."/>
            <person name="Mihalev A."/>
            <person name="Mihova T."/>
            <person name="Mittelman R."/>
            <person name="Mlenga V."/>
            <person name="Montmayeur A."/>
            <person name="Mulrain L."/>
            <person name="Navidi A."/>
            <person name="Naylor J."/>
            <person name="Negash T."/>
            <person name="Nguyen T."/>
            <person name="Nguyen N."/>
            <person name="Nicol R."/>
            <person name="Norbu C."/>
            <person name="Norbu N."/>
            <person name="Novod N."/>
            <person name="O'Neill B."/>
            <person name="Osman S."/>
            <person name="Markiewicz E."/>
            <person name="Oyono O.L."/>
            <person name="Patti C."/>
            <person name="Phunkhang P."/>
            <person name="Pierre F."/>
            <person name="Priest M."/>
            <person name="Raghuraman S."/>
            <person name="Rege F."/>
            <person name="Reyes R."/>
            <person name="Rise C."/>
            <person name="Rogov P."/>
            <person name="Ross K."/>
            <person name="Ryan E."/>
            <person name="Settipalli S."/>
            <person name="Shea T."/>
            <person name="Sherpa N."/>
            <person name="Shi L."/>
            <person name="Shih D."/>
            <person name="Sparrow T."/>
            <person name="Spaulding J."/>
            <person name="Stalker J."/>
            <person name="Stange-Thomann N."/>
            <person name="Stavropoulos S."/>
            <person name="Stone C."/>
            <person name="Strader C."/>
            <person name="Tesfaye S."/>
            <person name="Thomson T."/>
            <person name="Thoulutsang Y."/>
            <person name="Thoulutsang D."/>
            <person name="Topham K."/>
            <person name="Topping I."/>
            <person name="Tsamla T."/>
            <person name="Vassiliev H."/>
            <person name="Vo A."/>
            <person name="Wangchuk T."/>
            <person name="Wangdi T."/>
            <person name="Weiand M."/>
            <person name="Wilkinson J."/>
            <person name="Wilson A."/>
            <person name="Yadav S."/>
            <person name="Young G."/>
            <person name="Yu Q."/>
            <person name="Zembek L."/>
            <person name="Zhong D."/>
            <person name="Zimmer A."/>
            <person name="Zwirko Z."/>
            <person name="Jaffe D.B."/>
            <person name="Alvarez P."/>
            <person name="Brockman W."/>
            <person name="Butler J."/>
            <person name="Chin C."/>
            <person name="Gnerre S."/>
            <person name="Grabherr M."/>
            <person name="Kleber M."/>
            <person name="Mauceli E."/>
            <person name="MacCallum I."/>
        </authorList>
    </citation>
    <scope>NUCLEOTIDE SEQUENCE [LARGE SCALE GENOMIC DNA]</scope>
    <source>
        <strain evidence="4">Tucson 15287-2541.00</strain>
    </source>
</reference>
<feature type="region of interest" description="Disordered" evidence="1">
    <location>
        <begin position="95"/>
        <end position="154"/>
    </location>
</feature>
<dbReference type="eggNOG" id="ENOG502TBF8">
    <property type="taxonomic scope" value="Eukaryota"/>
</dbReference>
<proteinExistence type="predicted"/>
<dbReference type="OMA" id="FKQWWEE"/>
<dbReference type="InParanoid" id="B4JMR2"/>
<evidence type="ECO:0000313" key="4">
    <source>
        <dbReference type="Proteomes" id="UP000001070"/>
    </source>
</evidence>
<dbReference type="GO" id="GO:0005737">
    <property type="term" value="C:cytoplasm"/>
    <property type="evidence" value="ECO:0007669"/>
    <property type="project" value="EnsemblMetazoa"/>
</dbReference>
<dbReference type="STRING" id="7222.B4JMR2"/>
<dbReference type="AlphaFoldDB" id="B4JMR2"/>
<dbReference type="HOGENOM" id="CLU_1361701_0_0_1"/>
<organism evidence="4">
    <name type="scientific">Drosophila grimshawi</name>
    <name type="common">Hawaiian fruit fly</name>
    <name type="synonym">Idiomyia grimshawi</name>
    <dbReference type="NCBI Taxonomy" id="7222"/>
    <lineage>
        <taxon>Eukaryota</taxon>
        <taxon>Metazoa</taxon>
        <taxon>Ecdysozoa</taxon>
        <taxon>Arthropoda</taxon>
        <taxon>Hexapoda</taxon>
        <taxon>Insecta</taxon>
        <taxon>Pterygota</taxon>
        <taxon>Neoptera</taxon>
        <taxon>Endopterygota</taxon>
        <taxon>Diptera</taxon>
        <taxon>Brachycera</taxon>
        <taxon>Muscomorpha</taxon>
        <taxon>Ephydroidea</taxon>
        <taxon>Drosophilidae</taxon>
        <taxon>Drosophila</taxon>
        <taxon>Hawaiian Drosophila</taxon>
    </lineage>
</organism>
<dbReference type="GO" id="GO:0007306">
    <property type="term" value="P:egg chorion assembly"/>
    <property type="evidence" value="ECO:0007669"/>
    <property type="project" value="EnsemblMetazoa"/>
</dbReference>
<keyword evidence="2" id="KW-0732">Signal</keyword>
<evidence type="ECO:0000313" key="3">
    <source>
        <dbReference type="EMBL" id="EDV92005.1"/>
    </source>
</evidence>
<dbReference type="EMBL" id="CH916371">
    <property type="protein sequence ID" value="EDV92005.1"/>
    <property type="molecule type" value="Genomic_DNA"/>
</dbReference>
<dbReference type="PhylomeDB" id="B4JMR2"/>
<evidence type="ECO:0000256" key="1">
    <source>
        <dbReference type="SAM" id="MobiDB-lite"/>
    </source>
</evidence>
<evidence type="ECO:0000256" key="2">
    <source>
        <dbReference type="SAM" id="SignalP"/>
    </source>
</evidence>
<feature type="compositionally biased region" description="Basic and acidic residues" evidence="1">
    <location>
        <begin position="129"/>
        <end position="139"/>
    </location>
</feature>
<dbReference type="FunCoup" id="B4JMR2">
    <property type="interactions" value="30"/>
</dbReference>